<name>A0ABQ9TLH3_SAGOE</name>
<dbReference type="EMBL" id="JASSZA010000021">
    <property type="protein sequence ID" value="KAK2085375.1"/>
    <property type="molecule type" value="Genomic_DNA"/>
</dbReference>
<gene>
    <name evidence="1" type="ORF">P7K49_036675</name>
</gene>
<sequence length="140" mass="16110">MVPQLSPKKVTTLGLGINTYVKLHLLKLLWPKCHPYWKHNQENSAGTLELLTGVEPPYYILREGSRGTERLLYCSIVSADIPQQSQAHTLWKYSRSQSKPKNPAIFKFQDLKRQDKFICHFLSPSRTLALTLPPLKLLRV</sequence>
<dbReference type="Proteomes" id="UP001266305">
    <property type="component" value="Unassembled WGS sequence"/>
</dbReference>
<evidence type="ECO:0000313" key="1">
    <source>
        <dbReference type="EMBL" id="KAK2085375.1"/>
    </source>
</evidence>
<proteinExistence type="predicted"/>
<accession>A0ABQ9TLH3</accession>
<organism evidence="1 2">
    <name type="scientific">Saguinus oedipus</name>
    <name type="common">Cotton-top tamarin</name>
    <name type="synonym">Oedipomidas oedipus</name>
    <dbReference type="NCBI Taxonomy" id="9490"/>
    <lineage>
        <taxon>Eukaryota</taxon>
        <taxon>Metazoa</taxon>
        <taxon>Chordata</taxon>
        <taxon>Craniata</taxon>
        <taxon>Vertebrata</taxon>
        <taxon>Euteleostomi</taxon>
        <taxon>Mammalia</taxon>
        <taxon>Eutheria</taxon>
        <taxon>Euarchontoglires</taxon>
        <taxon>Primates</taxon>
        <taxon>Haplorrhini</taxon>
        <taxon>Platyrrhini</taxon>
        <taxon>Cebidae</taxon>
        <taxon>Callitrichinae</taxon>
        <taxon>Saguinus</taxon>
    </lineage>
</organism>
<evidence type="ECO:0000313" key="2">
    <source>
        <dbReference type="Proteomes" id="UP001266305"/>
    </source>
</evidence>
<keyword evidence="2" id="KW-1185">Reference proteome</keyword>
<protein>
    <submittedName>
        <fullName evidence="1">Uncharacterized protein</fullName>
    </submittedName>
</protein>
<reference evidence="1 2" key="1">
    <citation type="submission" date="2023-05" db="EMBL/GenBank/DDBJ databases">
        <title>B98-5 Cell Line De Novo Hybrid Assembly: An Optical Mapping Approach.</title>
        <authorList>
            <person name="Kananen K."/>
            <person name="Auerbach J.A."/>
            <person name="Kautto E."/>
            <person name="Blachly J.S."/>
        </authorList>
    </citation>
    <scope>NUCLEOTIDE SEQUENCE [LARGE SCALE GENOMIC DNA]</scope>
    <source>
        <strain evidence="1">B95-8</strain>
        <tissue evidence="1">Cell line</tissue>
    </source>
</reference>
<comment type="caution">
    <text evidence="1">The sequence shown here is derived from an EMBL/GenBank/DDBJ whole genome shotgun (WGS) entry which is preliminary data.</text>
</comment>